<comment type="caution">
    <text evidence="1">The sequence shown here is derived from an EMBL/GenBank/DDBJ whole genome shotgun (WGS) entry which is preliminary data.</text>
</comment>
<accession>A0A9P0NU21</accession>
<reference evidence="1" key="1">
    <citation type="submission" date="2022-03" db="EMBL/GenBank/DDBJ databases">
        <authorList>
            <person name="Sayadi A."/>
        </authorList>
    </citation>
    <scope>NUCLEOTIDE SEQUENCE</scope>
</reference>
<protein>
    <submittedName>
        <fullName evidence="1">Uncharacterized protein</fullName>
    </submittedName>
</protein>
<name>A0A9P0NU21_ACAOB</name>
<gene>
    <name evidence="1" type="ORF">ACAOBT_LOCUS2953</name>
</gene>
<sequence length="79" mass="9395">MIKRQSVVRIAVATQPPRCRRVSDPLHEHVLSDVPTQKQKATLCTRPSSQLWHLRVRRWKLEHLRHCPTCSFTMRPRFV</sequence>
<dbReference type="EMBL" id="CAKOFQ010006680">
    <property type="protein sequence ID" value="CAH1958985.1"/>
    <property type="molecule type" value="Genomic_DNA"/>
</dbReference>
<evidence type="ECO:0000313" key="1">
    <source>
        <dbReference type="EMBL" id="CAH1958985.1"/>
    </source>
</evidence>
<organism evidence="1 2">
    <name type="scientific">Acanthoscelides obtectus</name>
    <name type="common">Bean weevil</name>
    <name type="synonym">Bruchus obtectus</name>
    <dbReference type="NCBI Taxonomy" id="200917"/>
    <lineage>
        <taxon>Eukaryota</taxon>
        <taxon>Metazoa</taxon>
        <taxon>Ecdysozoa</taxon>
        <taxon>Arthropoda</taxon>
        <taxon>Hexapoda</taxon>
        <taxon>Insecta</taxon>
        <taxon>Pterygota</taxon>
        <taxon>Neoptera</taxon>
        <taxon>Endopterygota</taxon>
        <taxon>Coleoptera</taxon>
        <taxon>Polyphaga</taxon>
        <taxon>Cucujiformia</taxon>
        <taxon>Chrysomeloidea</taxon>
        <taxon>Chrysomelidae</taxon>
        <taxon>Bruchinae</taxon>
        <taxon>Bruchini</taxon>
        <taxon>Acanthoscelides</taxon>
    </lineage>
</organism>
<dbReference type="AlphaFoldDB" id="A0A9P0NU21"/>
<proteinExistence type="predicted"/>
<evidence type="ECO:0000313" key="2">
    <source>
        <dbReference type="Proteomes" id="UP001152888"/>
    </source>
</evidence>
<dbReference type="Proteomes" id="UP001152888">
    <property type="component" value="Unassembled WGS sequence"/>
</dbReference>
<keyword evidence="2" id="KW-1185">Reference proteome</keyword>